<keyword evidence="1" id="KW-0812">Transmembrane</keyword>
<organism evidence="3 4">
    <name type="scientific">Spongisporangium articulatum</name>
    <dbReference type="NCBI Taxonomy" id="3362603"/>
    <lineage>
        <taxon>Bacteria</taxon>
        <taxon>Bacillati</taxon>
        <taxon>Actinomycetota</taxon>
        <taxon>Actinomycetes</taxon>
        <taxon>Kineosporiales</taxon>
        <taxon>Kineosporiaceae</taxon>
        <taxon>Spongisporangium</taxon>
    </lineage>
</organism>
<dbReference type="Proteomes" id="UP001612915">
    <property type="component" value="Unassembled WGS sequence"/>
</dbReference>
<feature type="transmembrane region" description="Helical" evidence="1">
    <location>
        <begin position="43"/>
        <end position="59"/>
    </location>
</feature>
<accession>A0ABW8AQU5</accession>
<sequence length="346" mass="36719">MKSEARAPITPLTYVALLGLPVGTLLAAVSAFLPGVYRPEGRPWLVGACVLLMLPVPVIHRRREADSTAPIYLTVALVTLALCGYFAVDESYAVALLNVFGIIGLTAAVRLSVRSTWKFLVLAVGLATPVTVIRVGVDTAGLTLLALIVTMTVLPGLTVLYFRRQLESAVQAAQRAAETDPLTGLLNRRGLAERVPALLDQATAAGGNVAVLAIDLDHFKRVNDAYGHAVGDDVLRRVAHTVRGSVRDGDVVARIGGEEFCVLAVLPTTEGADHLAERIRRTVEHDAGAWGMTVSAGGVQVRPDRLGPAPGGDPVERIWTLLDRADVLLYEAKDAGRNVARVVVAV</sequence>
<keyword evidence="1" id="KW-1133">Transmembrane helix</keyword>
<reference evidence="3 4" key="1">
    <citation type="submission" date="2024-10" db="EMBL/GenBank/DDBJ databases">
        <title>The Natural Products Discovery Center: Release of the First 8490 Sequenced Strains for Exploring Actinobacteria Biosynthetic Diversity.</title>
        <authorList>
            <person name="Kalkreuter E."/>
            <person name="Kautsar S.A."/>
            <person name="Yang D."/>
            <person name="Bader C.D."/>
            <person name="Teijaro C.N."/>
            <person name="Fluegel L."/>
            <person name="Davis C.M."/>
            <person name="Simpson J.R."/>
            <person name="Lauterbach L."/>
            <person name="Steele A.D."/>
            <person name="Gui C."/>
            <person name="Meng S."/>
            <person name="Li G."/>
            <person name="Viehrig K."/>
            <person name="Ye F."/>
            <person name="Su P."/>
            <person name="Kiefer A.F."/>
            <person name="Nichols A."/>
            <person name="Cepeda A.J."/>
            <person name="Yan W."/>
            <person name="Fan B."/>
            <person name="Jiang Y."/>
            <person name="Adhikari A."/>
            <person name="Zheng C.-J."/>
            <person name="Schuster L."/>
            <person name="Cowan T.M."/>
            <person name="Smanski M.J."/>
            <person name="Chevrette M.G."/>
            <person name="De Carvalho L.P.S."/>
            <person name="Shen B."/>
        </authorList>
    </citation>
    <scope>NUCLEOTIDE SEQUENCE [LARGE SCALE GENOMIC DNA]</scope>
    <source>
        <strain evidence="3 4">NPDC049639</strain>
    </source>
</reference>
<feature type="domain" description="GGDEF" evidence="2">
    <location>
        <begin position="207"/>
        <end position="345"/>
    </location>
</feature>
<dbReference type="PANTHER" id="PTHR45138:SF9">
    <property type="entry name" value="DIGUANYLATE CYCLASE DGCM-RELATED"/>
    <property type="match status" value="1"/>
</dbReference>
<evidence type="ECO:0000313" key="4">
    <source>
        <dbReference type="Proteomes" id="UP001612915"/>
    </source>
</evidence>
<dbReference type="InterPro" id="IPR043128">
    <property type="entry name" value="Rev_trsase/Diguanyl_cyclase"/>
</dbReference>
<name>A0ABW8AQU5_9ACTN</name>
<comment type="caution">
    <text evidence="3">The sequence shown here is derived from an EMBL/GenBank/DDBJ whole genome shotgun (WGS) entry which is preliminary data.</text>
</comment>
<dbReference type="InterPro" id="IPR029787">
    <property type="entry name" value="Nucleotide_cyclase"/>
</dbReference>
<dbReference type="Gene3D" id="3.30.70.270">
    <property type="match status" value="1"/>
</dbReference>
<dbReference type="InterPro" id="IPR000160">
    <property type="entry name" value="GGDEF_dom"/>
</dbReference>
<gene>
    <name evidence="3" type="ORF">ACIB24_16890</name>
</gene>
<dbReference type="InterPro" id="IPR050469">
    <property type="entry name" value="Diguanylate_Cyclase"/>
</dbReference>
<dbReference type="SUPFAM" id="SSF55073">
    <property type="entry name" value="Nucleotide cyclase"/>
    <property type="match status" value="1"/>
</dbReference>
<protein>
    <submittedName>
        <fullName evidence="3">GGDEF domain-containing protein</fullName>
    </submittedName>
</protein>
<evidence type="ECO:0000256" key="1">
    <source>
        <dbReference type="SAM" id="Phobius"/>
    </source>
</evidence>
<dbReference type="PROSITE" id="PS50887">
    <property type="entry name" value="GGDEF"/>
    <property type="match status" value="1"/>
</dbReference>
<keyword evidence="4" id="KW-1185">Reference proteome</keyword>
<dbReference type="CDD" id="cd01949">
    <property type="entry name" value="GGDEF"/>
    <property type="match status" value="1"/>
</dbReference>
<feature type="transmembrane region" description="Helical" evidence="1">
    <location>
        <begin position="71"/>
        <end position="88"/>
    </location>
</feature>
<dbReference type="RefSeq" id="WP_398282744.1">
    <property type="nucleotide sequence ID" value="NZ_JBITLV010000005.1"/>
</dbReference>
<dbReference type="SMART" id="SM00267">
    <property type="entry name" value="GGDEF"/>
    <property type="match status" value="1"/>
</dbReference>
<dbReference type="EMBL" id="JBITLV010000005">
    <property type="protein sequence ID" value="MFI7588748.1"/>
    <property type="molecule type" value="Genomic_DNA"/>
</dbReference>
<dbReference type="NCBIfam" id="TIGR00254">
    <property type="entry name" value="GGDEF"/>
    <property type="match status" value="1"/>
</dbReference>
<dbReference type="PANTHER" id="PTHR45138">
    <property type="entry name" value="REGULATORY COMPONENTS OF SENSORY TRANSDUCTION SYSTEM"/>
    <property type="match status" value="1"/>
</dbReference>
<evidence type="ECO:0000313" key="3">
    <source>
        <dbReference type="EMBL" id="MFI7588748.1"/>
    </source>
</evidence>
<feature type="transmembrane region" description="Helical" evidence="1">
    <location>
        <begin position="94"/>
        <end position="112"/>
    </location>
</feature>
<evidence type="ECO:0000259" key="2">
    <source>
        <dbReference type="PROSITE" id="PS50887"/>
    </source>
</evidence>
<feature type="transmembrane region" description="Helical" evidence="1">
    <location>
        <begin position="12"/>
        <end position="37"/>
    </location>
</feature>
<proteinExistence type="predicted"/>
<keyword evidence="1" id="KW-0472">Membrane</keyword>
<feature type="transmembrane region" description="Helical" evidence="1">
    <location>
        <begin position="119"/>
        <end position="137"/>
    </location>
</feature>
<feature type="transmembrane region" description="Helical" evidence="1">
    <location>
        <begin position="143"/>
        <end position="162"/>
    </location>
</feature>
<dbReference type="Pfam" id="PF00990">
    <property type="entry name" value="GGDEF"/>
    <property type="match status" value="1"/>
</dbReference>